<feature type="compositionally biased region" description="Gly residues" evidence="4">
    <location>
        <begin position="648"/>
        <end position="667"/>
    </location>
</feature>
<evidence type="ECO:0000256" key="4">
    <source>
        <dbReference type="SAM" id="MobiDB-lite"/>
    </source>
</evidence>
<proteinExistence type="predicted"/>
<dbReference type="PANTHER" id="PTHR47234">
    <property type="match status" value="1"/>
</dbReference>
<evidence type="ECO:0000313" key="8">
    <source>
        <dbReference type="Proteomes" id="UP000776651"/>
    </source>
</evidence>
<evidence type="ECO:0000256" key="5">
    <source>
        <dbReference type="SAM" id="SignalP"/>
    </source>
</evidence>
<accession>A0ABS7JE91</accession>
<keyword evidence="3" id="KW-0998">Cell outer membrane</keyword>
<reference evidence="7 8" key="1">
    <citation type="submission" date="2021-08" db="EMBL/GenBank/DDBJ databases">
        <title>Comparative Genomics Analysis of the Genus Qipengyuania Reveals Extensive Genetic Diversity and Metabolic Versatility, Including the Description of Fifteen Novel Species.</title>
        <authorList>
            <person name="Liu Y."/>
        </authorList>
    </citation>
    <scope>NUCLEOTIDE SEQUENCE [LARGE SCALE GENOMIC DNA]</scope>
    <source>
        <strain evidence="7 8">GH25</strain>
    </source>
</reference>
<keyword evidence="5" id="KW-0732">Signal</keyword>
<name>A0ABS7JE91_9SPHN</name>
<comment type="subcellular location">
    <subcellularLocation>
        <location evidence="1">Cell outer membrane</location>
    </subcellularLocation>
</comment>
<evidence type="ECO:0000256" key="3">
    <source>
        <dbReference type="ARBA" id="ARBA00023237"/>
    </source>
</evidence>
<evidence type="ECO:0000256" key="2">
    <source>
        <dbReference type="ARBA" id="ARBA00023136"/>
    </source>
</evidence>
<dbReference type="InterPro" id="IPR036942">
    <property type="entry name" value="Beta-barrel_TonB_sf"/>
</dbReference>
<dbReference type="Gene3D" id="2.170.130.10">
    <property type="entry name" value="TonB-dependent receptor, plug domain"/>
    <property type="match status" value="1"/>
</dbReference>
<protein>
    <submittedName>
        <fullName evidence="7">TonB-dependent receptor</fullName>
    </submittedName>
</protein>
<gene>
    <name evidence="7" type="ORF">K3177_07485</name>
</gene>
<dbReference type="EMBL" id="JAIGNQ010000002">
    <property type="protein sequence ID" value="MBX7488354.1"/>
    <property type="molecule type" value="Genomic_DNA"/>
</dbReference>
<dbReference type="Gene3D" id="2.40.170.20">
    <property type="entry name" value="TonB-dependent receptor, beta-barrel domain"/>
    <property type="match status" value="2"/>
</dbReference>
<feature type="chain" id="PRO_5045954606" evidence="5">
    <location>
        <begin position="23"/>
        <end position="982"/>
    </location>
</feature>
<keyword evidence="7" id="KW-0675">Receptor</keyword>
<feature type="region of interest" description="Disordered" evidence="4">
    <location>
        <begin position="627"/>
        <end position="667"/>
    </location>
</feature>
<evidence type="ECO:0000313" key="7">
    <source>
        <dbReference type="EMBL" id="MBX7488354.1"/>
    </source>
</evidence>
<evidence type="ECO:0000256" key="1">
    <source>
        <dbReference type="ARBA" id="ARBA00004442"/>
    </source>
</evidence>
<feature type="compositionally biased region" description="Gly residues" evidence="4">
    <location>
        <begin position="802"/>
        <end position="829"/>
    </location>
</feature>
<dbReference type="PANTHER" id="PTHR47234:SF3">
    <property type="entry name" value="SECRETIN_TONB SHORT N-TERMINAL DOMAIN-CONTAINING PROTEIN"/>
    <property type="match status" value="1"/>
</dbReference>
<dbReference type="Proteomes" id="UP000776651">
    <property type="component" value="Unassembled WGS sequence"/>
</dbReference>
<feature type="domain" description="TonB-dependent receptor-like beta-barrel" evidence="6">
    <location>
        <begin position="259"/>
        <end position="581"/>
    </location>
</feature>
<dbReference type="InterPro" id="IPR000531">
    <property type="entry name" value="Beta-barrel_TonB"/>
</dbReference>
<feature type="region of interest" description="Disordered" evidence="4">
    <location>
        <begin position="788"/>
        <end position="829"/>
    </location>
</feature>
<comment type="caution">
    <text evidence="7">The sequence shown here is derived from an EMBL/GenBank/DDBJ whole genome shotgun (WGS) entry which is preliminary data.</text>
</comment>
<keyword evidence="8" id="KW-1185">Reference proteome</keyword>
<keyword evidence="2" id="KW-0472">Membrane</keyword>
<sequence length="982" mass="104758">MHYLPRISALALTIALATPAFAQDADPAPATSQDGSQDEPLPEDAIIVTGERVRGQVQTDVPPVVELDEADIAAYGADSLADLIEQLGPQTGSASGRGSGRPVFLVNGRRVSSFREFRRYPPEAIVKVEVFPEEVALQYGYPADQRVVNFILKDNFSSREVELEYGQPTAGGRSSGEAEYSQLTINGGDRLLLGAEFNTSSMLTEAERGIIQTENSVPTVASDPDPAAFRSLASDSEGFELETTWNTSFGEGARAPTFSINGNLERSVTRSLSGLDTVLLTDPDGNTELRAIDADPITRRTSSTTASLGSSLNAPVGDWNLALTLDAARGWSTSEIDRRRDTSGLVAAAAAGEIDITGDLGAVPSAGFDEARSKTYTIDTLATLTGQPILLPSGEVNVTAKVGYKLNGIDSTDTRTNGLETSLNRRRALAGVNLGIPLASAREDFLGALGELSLDLGGGIDDLSDFGTLTNWNAGLNWRPSESLSLQASYTVREAAPSLTQLGSPQIVDVNVPVFDFVTGDTVLANVVTGGNPDLLAETQRDIKLSASYDFDLFDRSNFRVEYFRNRSDDVTESFPVLTPAIEAAFPDRVTRVDGQLVELDRRPVTFAERNSSRIRYGFNFFGKVGKPAPESEGGGGRRGGFMARMGAAGGQGSAPGQGGAGQGRGGFNTERFTEIRAQFCKEGAEPDVSQLPEQMQQRLRGEDGQIDPARVAQMRERFCSADGAPDPQRMAAMRQALCIGWNAADPSASTPVDLAALPERIRERLTGPDGQIDEARLNELRSRVCASPQAGEDGAETRAGGSSGAGEARGGGRRGGGGGRGGRGGGDGQGRWNLSLYHTIELENSALIALGIPELDLLNGDALSGSGISRHNFTMEGGLFHKGMGLRLSGNYASGTDVDTLTFHDLATFDLRLFMNLEEQKWLTGETPGFFKGARLSLRVDNIFDARQRVTDENGIVPLGYQPDLVDPLGRVVSLELRKVF</sequence>
<organism evidence="7 8">
    <name type="scientific">Qipengyuania pacifica</name>
    <dbReference type="NCBI Taxonomy" id="2860199"/>
    <lineage>
        <taxon>Bacteria</taxon>
        <taxon>Pseudomonadati</taxon>
        <taxon>Pseudomonadota</taxon>
        <taxon>Alphaproteobacteria</taxon>
        <taxon>Sphingomonadales</taxon>
        <taxon>Erythrobacteraceae</taxon>
        <taxon>Qipengyuania</taxon>
    </lineage>
</organism>
<dbReference type="InterPro" id="IPR037066">
    <property type="entry name" value="Plug_dom_sf"/>
</dbReference>
<dbReference type="Pfam" id="PF00593">
    <property type="entry name" value="TonB_dep_Rec_b-barrel"/>
    <property type="match status" value="1"/>
</dbReference>
<evidence type="ECO:0000259" key="6">
    <source>
        <dbReference type="Pfam" id="PF00593"/>
    </source>
</evidence>
<dbReference type="SUPFAM" id="SSF56935">
    <property type="entry name" value="Porins"/>
    <property type="match status" value="2"/>
</dbReference>
<dbReference type="RefSeq" id="WP_221597754.1">
    <property type="nucleotide sequence ID" value="NZ_JAIGNQ010000002.1"/>
</dbReference>
<feature type="signal peptide" evidence="5">
    <location>
        <begin position="1"/>
        <end position="22"/>
    </location>
</feature>